<protein>
    <submittedName>
        <fullName evidence="3">Uncharacterized protein</fullName>
    </submittedName>
</protein>
<dbReference type="STRING" id="10228.B3SEM5"/>
<dbReference type="HOGENOM" id="CLU_732703_0_0_1"/>
<dbReference type="AlphaFoldDB" id="B3SEM5"/>
<name>B3SEM5_TRIAD</name>
<evidence type="ECO:0000313" key="3">
    <source>
        <dbReference type="EMBL" id="EDV18820.1"/>
    </source>
</evidence>
<sequence>MGDRVRLIEYYLLGFHLANHEANQKEIEVMVRASGNQALLSMLQKLSDGDFIGVIDLVNSANILGEDISNVLFLKDATAQDLIQDKVSSYLSSTVDEDQSNDRIASDALPRVQELNSCAQKLLSCDEEPPYPLADFYGLLWISRLLLFNCRNQLSCLKTAPIWCIRCLYAHQQLFNDTIPDLMQAIFAQIDIVTEGLLQEEDFPSLLCCQVYVEFSHLKRCYCGYFQAKKLLRKAESVIGLKLELAGRLGKRTRFQEKKLAQLTASIKCETLKDNRISIEEFSKLETAALPKDVTLDDDTVMHRIKFSDNQGDIPVLLPIEEIVILANGYARKRSW</sequence>
<evidence type="ECO:0000256" key="2">
    <source>
        <dbReference type="ARBA" id="ARBA00022803"/>
    </source>
</evidence>
<keyword evidence="4" id="KW-1185">Reference proteome</keyword>
<gene>
    <name evidence="3" type="ORF">TRIADDRAFT_62712</name>
</gene>
<keyword evidence="1" id="KW-0677">Repeat</keyword>
<dbReference type="EMBL" id="DS985555">
    <property type="protein sequence ID" value="EDV18820.1"/>
    <property type="molecule type" value="Genomic_DNA"/>
</dbReference>
<dbReference type="PANTHER" id="PTHR16193">
    <property type="entry name" value="TETRATRICOPEPTIDE REPEAT PROTEIN 27"/>
    <property type="match status" value="1"/>
</dbReference>
<reference evidence="3 4" key="1">
    <citation type="journal article" date="2008" name="Nature">
        <title>The Trichoplax genome and the nature of placozoans.</title>
        <authorList>
            <person name="Srivastava M."/>
            <person name="Begovic E."/>
            <person name="Chapman J."/>
            <person name="Putnam N.H."/>
            <person name="Hellsten U."/>
            <person name="Kawashima T."/>
            <person name="Kuo A."/>
            <person name="Mitros T."/>
            <person name="Salamov A."/>
            <person name="Carpenter M.L."/>
            <person name="Signorovitch A.Y."/>
            <person name="Moreno M.A."/>
            <person name="Kamm K."/>
            <person name="Grimwood J."/>
            <person name="Schmutz J."/>
            <person name="Shapiro H."/>
            <person name="Grigoriev I.V."/>
            <person name="Buss L.W."/>
            <person name="Schierwater B."/>
            <person name="Dellaporta S.L."/>
            <person name="Rokhsar D.S."/>
        </authorList>
    </citation>
    <scope>NUCLEOTIDE SEQUENCE [LARGE SCALE GENOMIC DNA]</scope>
    <source>
        <strain evidence="3 4">Grell-BS-1999</strain>
    </source>
</reference>
<dbReference type="Proteomes" id="UP000009022">
    <property type="component" value="Unassembled WGS sequence"/>
</dbReference>
<dbReference type="InParanoid" id="B3SEM5"/>
<dbReference type="RefSeq" id="XP_002118694.1">
    <property type="nucleotide sequence ID" value="XM_002118658.1"/>
</dbReference>
<keyword evidence="2" id="KW-0802">TPR repeat</keyword>
<evidence type="ECO:0000313" key="4">
    <source>
        <dbReference type="Proteomes" id="UP000009022"/>
    </source>
</evidence>
<dbReference type="GeneID" id="6759908"/>
<dbReference type="KEGG" id="tad:TRIADDRAFT_62712"/>
<organism evidence="3 4">
    <name type="scientific">Trichoplax adhaerens</name>
    <name type="common">Trichoplax reptans</name>
    <dbReference type="NCBI Taxonomy" id="10228"/>
    <lineage>
        <taxon>Eukaryota</taxon>
        <taxon>Metazoa</taxon>
        <taxon>Placozoa</taxon>
        <taxon>Uniplacotomia</taxon>
        <taxon>Trichoplacea</taxon>
        <taxon>Trichoplacidae</taxon>
        <taxon>Trichoplax</taxon>
    </lineage>
</organism>
<dbReference type="PhylomeDB" id="B3SEM5"/>
<proteinExistence type="predicted"/>
<dbReference type="InterPro" id="IPR044244">
    <property type="entry name" value="TTC27/Emw1"/>
</dbReference>
<dbReference type="OrthoDB" id="1936594at2759"/>
<evidence type="ECO:0000256" key="1">
    <source>
        <dbReference type="ARBA" id="ARBA00022737"/>
    </source>
</evidence>
<dbReference type="PANTHER" id="PTHR16193:SF0">
    <property type="entry name" value="TETRATRICOPEPTIDE REPEAT PROTEIN 27"/>
    <property type="match status" value="1"/>
</dbReference>
<dbReference type="eggNOG" id="KOG1128">
    <property type="taxonomic scope" value="Eukaryota"/>
</dbReference>
<dbReference type="CTD" id="6759908"/>
<accession>B3SEM5</accession>